<evidence type="ECO:0000256" key="4">
    <source>
        <dbReference type="ARBA" id="ARBA00022475"/>
    </source>
</evidence>
<evidence type="ECO:0000313" key="12">
    <source>
        <dbReference type="Proteomes" id="UP001499884"/>
    </source>
</evidence>
<dbReference type="InterPro" id="IPR034294">
    <property type="entry name" value="Aquaporin_transptr"/>
</dbReference>
<evidence type="ECO:0000256" key="9">
    <source>
        <dbReference type="SAM" id="MobiDB-lite"/>
    </source>
</evidence>
<feature type="transmembrane region" description="Helical" evidence="10">
    <location>
        <begin position="186"/>
        <end position="204"/>
    </location>
</feature>
<protein>
    <recommendedName>
        <fullName evidence="13">Porin</fullName>
    </recommendedName>
</protein>
<dbReference type="InterPro" id="IPR000425">
    <property type="entry name" value="MIP"/>
</dbReference>
<dbReference type="PRINTS" id="PR00783">
    <property type="entry name" value="MINTRINSICP"/>
</dbReference>
<evidence type="ECO:0000256" key="7">
    <source>
        <dbReference type="ARBA" id="ARBA00023136"/>
    </source>
</evidence>
<reference evidence="12" key="1">
    <citation type="journal article" date="2019" name="Int. J. Syst. Evol. Microbiol.">
        <title>The Global Catalogue of Microorganisms (GCM) 10K type strain sequencing project: providing services to taxonomists for standard genome sequencing and annotation.</title>
        <authorList>
            <consortium name="The Broad Institute Genomics Platform"/>
            <consortium name="The Broad Institute Genome Sequencing Center for Infectious Disease"/>
            <person name="Wu L."/>
            <person name="Ma J."/>
        </authorList>
    </citation>
    <scope>NUCLEOTIDE SEQUENCE [LARGE SCALE GENOMIC DNA]</scope>
    <source>
        <strain evidence="12">JCM 30846</strain>
    </source>
</reference>
<dbReference type="RefSeq" id="WP_425588175.1">
    <property type="nucleotide sequence ID" value="NZ_BAABEP010000001.1"/>
</dbReference>
<dbReference type="PANTHER" id="PTHR19139:SF199">
    <property type="entry name" value="MIP17260P"/>
    <property type="match status" value="1"/>
</dbReference>
<evidence type="ECO:0000256" key="1">
    <source>
        <dbReference type="ARBA" id="ARBA00004651"/>
    </source>
</evidence>
<evidence type="ECO:0000256" key="5">
    <source>
        <dbReference type="ARBA" id="ARBA00022692"/>
    </source>
</evidence>
<gene>
    <name evidence="11" type="ORF">GCM10023082_01930</name>
</gene>
<comment type="similarity">
    <text evidence="2 8">Belongs to the MIP/aquaporin (TC 1.A.8) family.</text>
</comment>
<feature type="region of interest" description="Disordered" evidence="9">
    <location>
        <begin position="257"/>
        <end position="308"/>
    </location>
</feature>
<keyword evidence="6 10" id="KW-1133">Transmembrane helix</keyword>
<feature type="transmembrane region" description="Helical" evidence="10">
    <location>
        <begin position="58"/>
        <end position="77"/>
    </location>
</feature>
<comment type="subcellular location">
    <subcellularLocation>
        <location evidence="1">Cell membrane</location>
        <topology evidence="1">Multi-pass membrane protein</topology>
    </subcellularLocation>
</comment>
<evidence type="ECO:0000256" key="2">
    <source>
        <dbReference type="ARBA" id="ARBA00006175"/>
    </source>
</evidence>
<dbReference type="InterPro" id="IPR023271">
    <property type="entry name" value="Aquaporin-like"/>
</dbReference>
<sequence>MSTTHTTSQGSRSSAPGTGRTPTRPLDAHALIAEFFGTLALVFFAVGTAIFAKPFVGTVGIALAFGFVLLAIVYAIGPVSGSHVNPAVTLGMVLARRISPLTGVCYWVAQLAGGLAGAALLAWLARSVPAFKTFGRGAFGTDGYGADSAVHITMGGAFLAETILTALLVFVVLCTTHQKGAKGFDGLPIGASLLVIHLIGIPLTGTSVNPARALGPAVFAANNAMSQVWVFLVAPLAGAVIAYLVHVGTHGLPAAGGTAEVTDENPPLPGAGRDPVDRGAEAPYAAHTGDGGARAEDGPRGDDGPDPR</sequence>
<name>A0ABP7DLX1_9ACTN</name>
<feature type="transmembrane region" description="Helical" evidence="10">
    <location>
        <begin position="224"/>
        <end position="245"/>
    </location>
</feature>
<evidence type="ECO:0000256" key="6">
    <source>
        <dbReference type="ARBA" id="ARBA00022989"/>
    </source>
</evidence>
<evidence type="ECO:0008006" key="13">
    <source>
        <dbReference type="Google" id="ProtNLM"/>
    </source>
</evidence>
<feature type="region of interest" description="Disordered" evidence="9">
    <location>
        <begin position="1"/>
        <end position="21"/>
    </location>
</feature>
<dbReference type="SUPFAM" id="SSF81338">
    <property type="entry name" value="Aquaporin-like"/>
    <property type="match status" value="1"/>
</dbReference>
<accession>A0ABP7DLX1</accession>
<keyword evidence="7 10" id="KW-0472">Membrane</keyword>
<proteinExistence type="inferred from homology"/>
<feature type="transmembrane region" description="Helical" evidence="10">
    <location>
        <begin position="30"/>
        <end position="52"/>
    </location>
</feature>
<keyword evidence="12" id="KW-1185">Reference proteome</keyword>
<evidence type="ECO:0000256" key="8">
    <source>
        <dbReference type="RuleBase" id="RU000477"/>
    </source>
</evidence>
<comment type="caution">
    <text evidence="11">The sequence shown here is derived from an EMBL/GenBank/DDBJ whole genome shotgun (WGS) entry which is preliminary data.</text>
</comment>
<evidence type="ECO:0000256" key="10">
    <source>
        <dbReference type="SAM" id="Phobius"/>
    </source>
</evidence>
<dbReference type="Pfam" id="PF00230">
    <property type="entry name" value="MIP"/>
    <property type="match status" value="1"/>
</dbReference>
<dbReference type="PANTHER" id="PTHR19139">
    <property type="entry name" value="AQUAPORIN TRANSPORTER"/>
    <property type="match status" value="1"/>
</dbReference>
<dbReference type="EMBL" id="BAABEP010000001">
    <property type="protein sequence ID" value="GAA3707492.1"/>
    <property type="molecule type" value="Genomic_DNA"/>
</dbReference>
<dbReference type="Proteomes" id="UP001499884">
    <property type="component" value="Unassembled WGS sequence"/>
</dbReference>
<organism evidence="11 12">
    <name type="scientific">Streptomyces tremellae</name>
    <dbReference type="NCBI Taxonomy" id="1124239"/>
    <lineage>
        <taxon>Bacteria</taxon>
        <taxon>Bacillati</taxon>
        <taxon>Actinomycetota</taxon>
        <taxon>Actinomycetes</taxon>
        <taxon>Kitasatosporales</taxon>
        <taxon>Streptomycetaceae</taxon>
        <taxon>Streptomyces</taxon>
    </lineage>
</organism>
<dbReference type="PROSITE" id="PS00221">
    <property type="entry name" value="MIP"/>
    <property type="match status" value="1"/>
</dbReference>
<feature type="transmembrane region" description="Helical" evidence="10">
    <location>
        <begin position="149"/>
        <end position="174"/>
    </location>
</feature>
<dbReference type="Gene3D" id="1.20.1080.10">
    <property type="entry name" value="Glycerol uptake facilitator protein"/>
    <property type="match status" value="1"/>
</dbReference>
<dbReference type="InterPro" id="IPR022357">
    <property type="entry name" value="MIP_CS"/>
</dbReference>
<evidence type="ECO:0000313" key="11">
    <source>
        <dbReference type="EMBL" id="GAA3707492.1"/>
    </source>
</evidence>
<feature type="compositionally biased region" description="Basic and acidic residues" evidence="9">
    <location>
        <begin position="293"/>
        <end position="308"/>
    </location>
</feature>
<keyword evidence="4" id="KW-1003">Cell membrane</keyword>
<feature type="compositionally biased region" description="Polar residues" evidence="9">
    <location>
        <begin position="1"/>
        <end position="16"/>
    </location>
</feature>
<keyword evidence="3 8" id="KW-0813">Transport</keyword>
<keyword evidence="5 8" id="KW-0812">Transmembrane</keyword>
<evidence type="ECO:0000256" key="3">
    <source>
        <dbReference type="ARBA" id="ARBA00022448"/>
    </source>
</evidence>
<feature type="transmembrane region" description="Helical" evidence="10">
    <location>
        <begin position="98"/>
        <end position="125"/>
    </location>
</feature>